<evidence type="ECO:0008006" key="4">
    <source>
        <dbReference type="Google" id="ProtNLM"/>
    </source>
</evidence>
<keyword evidence="1" id="KW-0812">Transmembrane</keyword>
<feature type="transmembrane region" description="Helical" evidence="1">
    <location>
        <begin position="66"/>
        <end position="88"/>
    </location>
</feature>
<dbReference type="eggNOG" id="KOG3292">
    <property type="taxonomic scope" value="Eukaryota"/>
</dbReference>
<feature type="transmembrane region" description="Helical" evidence="1">
    <location>
        <begin position="130"/>
        <end position="150"/>
    </location>
</feature>
<dbReference type="GO" id="GO:0016020">
    <property type="term" value="C:membrane"/>
    <property type="evidence" value="ECO:0007669"/>
    <property type="project" value="GOC"/>
</dbReference>
<dbReference type="InterPro" id="IPR009305">
    <property type="entry name" value="Mpo1-like"/>
</dbReference>
<evidence type="ECO:0000313" key="2">
    <source>
        <dbReference type="EMBL" id="GAV50998.1"/>
    </source>
</evidence>
<name>A0A1Q3A5Q2_ZYGRO</name>
<dbReference type="OMA" id="ETHFAFY"/>
<keyword evidence="1" id="KW-0472">Membrane</keyword>
<reference evidence="2 3" key="1">
    <citation type="submission" date="2016-08" db="EMBL/GenBank/DDBJ databases">
        <title>Draft genome sequence of allopolyploid Zygosaccharomyces rouxii.</title>
        <authorList>
            <person name="Watanabe J."/>
            <person name="Uehara K."/>
            <person name="Mogi Y."/>
            <person name="Tsukioka Y."/>
        </authorList>
    </citation>
    <scope>NUCLEOTIDE SEQUENCE [LARGE SCALE GENOMIC DNA]</scope>
    <source>
        <strain evidence="2 3">NBRC 110957</strain>
    </source>
</reference>
<dbReference type="AlphaFoldDB" id="A0A1Q3A5Q2"/>
<dbReference type="PANTHER" id="PTHR28026:SF9">
    <property type="entry name" value="2-HYDROXY-PALMITIC ACID DIOXYGENASE MPO1"/>
    <property type="match status" value="1"/>
</dbReference>
<evidence type="ECO:0000313" key="3">
    <source>
        <dbReference type="Proteomes" id="UP000187013"/>
    </source>
</evidence>
<dbReference type="OrthoDB" id="2124888at2759"/>
<sequence>MFHNQLDLKAQLKQYKLYHREKTNVLIHMVFVPTILFSTCCMAHRIPLGHGITLTNVLTTVFALHYVLLCFVPGLIASLLLAVLNWSLDNGKIRLHAYQEVSLFVMGWIVQFIGHGYFEHCRPAIIDNLIQSLVTAPYFVLFEVLFKLGFYKQLQAELDRDIKEETSR</sequence>
<organism evidence="2 3">
    <name type="scientific">Zygosaccharomyces rouxii</name>
    <dbReference type="NCBI Taxonomy" id="4956"/>
    <lineage>
        <taxon>Eukaryota</taxon>
        <taxon>Fungi</taxon>
        <taxon>Dikarya</taxon>
        <taxon>Ascomycota</taxon>
        <taxon>Saccharomycotina</taxon>
        <taxon>Saccharomycetes</taxon>
        <taxon>Saccharomycetales</taxon>
        <taxon>Saccharomycetaceae</taxon>
        <taxon>Zygosaccharomyces</taxon>
    </lineage>
</organism>
<dbReference type="GO" id="GO:0005783">
    <property type="term" value="C:endoplasmic reticulum"/>
    <property type="evidence" value="ECO:0007669"/>
    <property type="project" value="TreeGrafter"/>
</dbReference>
<protein>
    <recommendedName>
        <fullName evidence="4">DUF962 domain-containing protein</fullName>
    </recommendedName>
</protein>
<dbReference type="GO" id="GO:0046521">
    <property type="term" value="P:sphingoid catabolic process"/>
    <property type="evidence" value="ECO:0007669"/>
    <property type="project" value="EnsemblFungi"/>
</dbReference>
<dbReference type="EMBL" id="BDGX01000030">
    <property type="protein sequence ID" value="GAV50998.1"/>
    <property type="molecule type" value="Genomic_DNA"/>
</dbReference>
<comment type="caution">
    <text evidence="2">The sequence shown here is derived from an EMBL/GenBank/DDBJ whole genome shotgun (WGS) entry which is preliminary data.</text>
</comment>
<feature type="transmembrane region" description="Helical" evidence="1">
    <location>
        <begin position="25"/>
        <end position="46"/>
    </location>
</feature>
<keyword evidence="1" id="KW-1133">Transmembrane helix</keyword>
<feature type="transmembrane region" description="Helical" evidence="1">
    <location>
        <begin position="100"/>
        <end position="118"/>
    </location>
</feature>
<accession>A0A1Q3A5Q2</accession>
<dbReference type="GO" id="GO:0001561">
    <property type="term" value="P:fatty acid alpha-oxidation"/>
    <property type="evidence" value="ECO:0007669"/>
    <property type="project" value="EnsemblFungi"/>
</dbReference>
<proteinExistence type="predicted"/>
<gene>
    <name evidence="2" type="ORF">ZYGR_0AD01810</name>
</gene>
<dbReference type="Pfam" id="PF06127">
    <property type="entry name" value="Mpo1-like"/>
    <property type="match status" value="1"/>
</dbReference>
<evidence type="ECO:0000256" key="1">
    <source>
        <dbReference type="SAM" id="Phobius"/>
    </source>
</evidence>
<dbReference type="PANTHER" id="PTHR28026">
    <property type="entry name" value="DUF962 DOMAIN PROTEIN (AFU_ORTHOLOGUE AFUA_8G05310)"/>
    <property type="match status" value="1"/>
</dbReference>
<dbReference type="GO" id="GO:0102672">
    <property type="term" value="F:fatty acid alpha-dioxygenase activity"/>
    <property type="evidence" value="ECO:0007669"/>
    <property type="project" value="EnsemblFungi"/>
</dbReference>
<dbReference type="Proteomes" id="UP000187013">
    <property type="component" value="Unassembled WGS sequence"/>
</dbReference>